<dbReference type="AlphaFoldDB" id="A0A0F9IKZ9"/>
<organism evidence="1">
    <name type="scientific">marine sediment metagenome</name>
    <dbReference type="NCBI Taxonomy" id="412755"/>
    <lineage>
        <taxon>unclassified sequences</taxon>
        <taxon>metagenomes</taxon>
        <taxon>ecological metagenomes</taxon>
    </lineage>
</organism>
<proteinExistence type="predicted"/>
<gene>
    <name evidence="1" type="ORF">LCGC14_1930210</name>
</gene>
<accession>A0A0F9IKZ9</accession>
<name>A0A0F9IKZ9_9ZZZZ</name>
<comment type="caution">
    <text evidence="1">The sequence shown here is derived from an EMBL/GenBank/DDBJ whole genome shotgun (WGS) entry which is preliminary data.</text>
</comment>
<dbReference type="EMBL" id="LAZR01020715">
    <property type="protein sequence ID" value="KKL87887.1"/>
    <property type="molecule type" value="Genomic_DNA"/>
</dbReference>
<dbReference type="InterPro" id="IPR025048">
    <property type="entry name" value="DUF3987"/>
</dbReference>
<dbReference type="Pfam" id="PF13148">
    <property type="entry name" value="DUF3987"/>
    <property type="match status" value="1"/>
</dbReference>
<evidence type="ECO:0000313" key="1">
    <source>
        <dbReference type="EMBL" id="KKL87887.1"/>
    </source>
</evidence>
<sequence length="399" mass="45418">MSRIHKNWLEGYYQYTRHSESPDLFHFWTGVSTIAGALQRQVWIDQRYFQWTPNFYIIMVGPAGIVAKSTSANIGLKLLEQVEGVVFGPQSMTWQGLTTALTEAQKLVPIGIEGDYLNMSCITCSIGELGTFLKPSDKELVDVIVDLWDGQIGVWKRRLKETSTEIQNPWINVIACTTPSWLQDNYPESMIGGGLTSRIVWVHGDKKRHLQAYPADAVDKDEFADGAKQLIEDLQRIGEIKGEYELDTEGKKWGIEWYKDHWKSRPTHMASERYSGYIARKQTHIHKLAMVVAASQRDELVITESDLVISDNMTSGLEKSMGKVFQSLGVSDITRHVNEIIAFIKVYKGIETRELWRHMLPIMSPREFDEATGAAIRAGYIRLSAGRYVLVNQQEKKDE</sequence>
<reference evidence="1" key="1">
    <citation type="journal article" date="2015" name="Nature">
        <title>Complex archaea that bridge the gap between prokaryotes and eukaryotes.</title>
        <authorList>
            <person name="Spang A."/>
            <person name="Saw J.H."/>
            <person name="Jorgensen S.L."/>
            <person name="Zaremba-Niedzwiedzka K."/>
            <person name="Martijn J."/>
            <person name="Lind A.E."/>
            <person name="van Eijk R."/>
            <person name="Schleper C."/>
            <person name="Guy L."/>
            <person name="Ettema T.J."/>
        </authorList>
    </citation>
    <scope>NUCLEOTIDE SEQUENCE</scope>
</reference>
<evidence type="ECO:0008006" key="2">
    <source>
        <dbReference type="Google" id="ProtNLM"/>
    </source>
</evidence>
<protein>
    <recommendedName>
        <fullName evidence="2">Primase C-terminal 2 domain-containing protein</fullName>
    </recommendedName>
</protein>